<evidence type="ECO:0000259" key="8">
    <source>
        <dbReference type="SMART" id="SM00494"/>
    </source>
</evidence>
<dbReference type="HOGENOM" id="CLU_455133_0_0_1"/>
<dbReference type="SMART" id="SM00494">
    <property type="entry name" value="ChtBD2"/>
    <property type="match status" value="6"/>
</dbReference>
<dbReference type="STRING" id="6669.E9FUK8"/>
<reference evidence="9 10" key="1">
    <citation type="journal article" date="2011" name="Science">
        <title>The ecoresponsive genome of Daphnia pulex.</title>
        <authorList>
            <person name="Colbourne J.K."/>
            <person name="Pfrender M.E."/>
            <person name="Gilbert D."/>
            <person name="Thomas W.K."/>
            <person name="Tucker A."/>
            <person name="Oakley T.H."/>
            <person name="Tokishita S."/>
            <person name="Aerts A."/>
            <person name="Arnold G.J."/>
            <person name="Basu M.K."/>
            <person name="Bauer D.J."/>
            <person name="Caceres C.E."/>
            <person name="Carmel L."/>
            <person name="Casola C."/>
            <person name="Choi J.H."/>
            <person name="Detter J.C."/>
            <person name="Dong Q."/>
            <person name="Dusheyko S."/>
            <person name="Eads B.D."/>
            <person name="Frohlich T."/>
            <person name="Geiler-Samerotte K.A."/>
            <person name="Gerlach D."/>
            <person name="Hatcher P."/>
            <person name="Jogdeo S."/>
            <person name="Krijgsveld J."/>
            <person name="Kriventseva E.V."/>
            <person name="Kultz D."/>
            <person name="Laforsch C."/>
            <person name="Lindquist E."/>
            <person name="Lopez J."/>
            <person name="Manak J.R."/>
            <person name="Muller J."/>
            <person name="Pangilinan J."/>
            <person name="Patwardhan R.P."/>
            <person name="Pitluck S."/>
            <person name="Pritham E.J."/>
            <person name="Rechtsteiner A."/>
            <person name="Rho M."/>
            <person name="Rogozin I.B."/>
            <person name="Sakarya O."/>
            <person name="Salamov A."/>
            <person name="Schaack S."/>
            <person name="Shapiro H."/>
            <person name="Shiga Y."/>
            <person name="Skalitzky C."/>
            <person name="Smith Z."/>
            <person name="Souvorov A."/>
            <person name="Sung W."/>
            <person name="Tang Z."/>
            <person name="Tsuchiya D."/>
            <person name="Tu H."/>
            <person name="Vos H."/>
            <person name="Wang M."/>
            <person name="Wolf Y.I."/>
            <person name="Yamagata H."/>
            <person name="Yamada T."/>
            <person name="Ye Y."/>
            <person name="Shaw J.R."/>
            <person name="Andrews J."/>
            <person name="Crease T.J."/>
            <person name="Tang H."/>
            <person name="Lucas S.M."/>
            <person name="Robertson H.M."/>
            <person name="Bork P."/>
            <person name="Koonin E.V."/>
            <person name="Zdobnov E.M."/>
            <person name="Grigoriev I.V."/>
            <person name="Lynch M."/>
            <person name="Boore J.L."/>
        </authorList>
    </citation>
    <scope>NUCLEOTIDE SEQUENCE [LARGE SCALE GENOMIC DNA]</scope>
</reference>
<proteinExistence type="predicted"/>
<feature type="signal peptide" evidence="7">
    <location>
        <begin position="1"/>
        <end position="22"/>
    </location>
</feature>
<keyword evidence="4" id="KW-1015">Disulfide bond</keyword>
<keyword evidence="2 7" id="KW-0732">Signal</keyword>
<evidence type="ECO:0000256" key="2">
    <source>
        <dbReference type="ARBA" id="ARBA00022729"/>
    </source>
</evidence>
<dbReference type="InterPro" id="IPR051940">
    <property type="entry name" value="Chitin_bind-dev_reg"/>
</dbReference>
<keyword evidence="3" id="KW-0677">Repeat</keyword>
<feature type="domain" description="Chitin-binding type-2" evidence="8">
    <location>
        <begin position="31"/>
        <end position="86"/>
    </location>
</feature>
<dbReference type="Proteomes" id="UP000000305">
    <property type="component" value="Unassembled WGS sequence"/>
</dbReference>
<evidence type="ECO:0000256" key="7">
    <source>
        <dbReference type="SAM" id="SignalP"/>
    </source>
</evidence>
<evidence type="ECO:0000313" key="9">
    <source>
        <dbReference type="EMBL" id="EFX88747.1"/>
    </source>
</evidence>
<dbReference type="OrthoDB" id="6020543at2759"/>
<feature type="domain" description="Chitin-binding type-2" evidence="8">
    <location>
        <begin position="115"/>
        <end position="170"/>
    </location>
</feature>
<evidence type="ECO:0000256" key="5">
    <source>
        <dbReference type="ARBA" id="ARBA00023180"/>
    </source>
</evidence>
<dbReference type="EMBL" id="GL732525">
    <property type="protein sequence ID" value="EFX88747.1"/>
    <property type="molecule type" value="Genomic_DNA"/>
</dbReference>
<dbReference type="InterPro" id="IPR002557">
    <property type="entry name" value="Chitin-bd_dom"/>
</dbReference>
<dbReference type="AlphaFoldDB" id="E9FUK8"/>
<evidence type="ECO:0000256" key="3">
    <source>
        <dbReference type="ARBA" id="ARBA00022737"/>
    </source>
</evidence>
<dbReference type="GO" id="GO:0030312">
    <property type="term" value="C:external encapsulating structure"/>
    <property type="evidence" value="ECO:0000318"/>
    <property type="project" value="GO_Central"/>
</dbReference>
<evidence type="ECO:0000256" key="4">
    <source>
        <dbReference type="ARBA" id="ARBA00023157"/>
    </source>
</evidence>
<dbReference type="Pfam" id="PF01607">
    <property type="entry name" value="CBM_14"/>
    <property type="match status" value="6"/>
</dbReference>
<feature type="chain" id="PRO_5003240578" description="Chitin-binding type-2 domain-containing protein" evidence="7">
    <location>
        <begin position="23"/>
        <end position="600"/>
    </location>
</feature>
<feature type="domain" description="Chitin-binding type-2" evidence="8">
    <location>
        <begin position="270"/>
        <end position="325"/>
    </location>
</feature>
<dbReference type="InterPro" id="IPR036508">
    <property type="entry name" value="Chitin-bd_dom_sf"/>
</dbReference>
<dbReference type="GO" id="GO:0008061">
    <property type="term" value="F:chitin binding"/>
    <property type="evidence" value="ECO:0000318"/>
    <property type="project" value="GO_Central"/>
</dbReference>
<organism evidence="9 10">
    <name type="scientific">Daphnia pulex</name>
    <name type="common">Water flea</name>
    <dbReference type="NCBI Taxonomy" id="6669"/>
    <lineage>
        <taxon>Eukaryota</taxon>
        <taxon>Metazoa</taxon>
        <taxon>Ecdysozoa</taxon>
        <taxon>Arthropoda</taxon>
        <taxon>Crustacea</taxon>
        <taxon>Branchiopoda</taxon>
        <taxon>Diplostraca</taxon>
        <taxon>Cladocera</taxon>
        <taxon>Anomopoda</taxon>
        <taxon>Daphniidae</taxon>
        <taxon>Daphnia</taxon>
    </lineage>
</organism>
<keyword evidence="1" id="KW-0147">Chitin-binding</keyword>
<feature type="domain" description="Chitin-binding type-2" evidence="8">
    <location>
        <begin position="526"/>
        <end position="580"/>
    </location>
</feature>
<evidence type="ECO:0000313" key="10">
    <source>
        <dbReference type="Proteomes" id="UP000000305"/>
    </source>
</evidence>
<evidence type="ECO:0000256" key="6">
    <source>
        <dbReference type="SAM" id="MobiDB-lite"/>
    </source>
</evidence>
<evidence type="ECO:0000256" key="1">
    <source>
        <dbReference type="ARBA" id="ARBA00022669"/>
    </source>
</evidence>
<dbReference type="PANTHER" id="PTHR23301:SF0">
    <property type="entry name" value="CHITIN-BINDING TYPE-2 DOMAIN-CONTAINING PROTEIN-RELATED"/>
    <property type="match status" value="1"/>
</dbReference>
<sequence>MNKLSFILFAFAALQCSSLVNADINLGVSDFQCPPGHSIYPHPQQCELYYTCYNTEPTYLWQCRSNLLFDLVYDGCNWPEQTYCGNRTRPDQKTTTNIQSSVPITEATPNSPKPITCPDDGFYPAYTDSCNPVFYTCLDGYPFSTNCPSYGVFEPVAKKCVSPNNSACRTATPTSGTNSTAKSTTQGVTVTSWLTTSPATPSKTTMAQTTATARTTMAQTTPPKTTTTAGGQFVCPGSGNYPDPSSCSHYYTCDNGNAYHFLIGVFMERFTCPTSDGFYSDGQCTANYYACVGGIAYPQTCPGTNNVFDPLISKCVSYDVASCRITTTTVAPTTTRVTFTSPATVPTTTVIKTTPVGPTFNCPSNEGFFPIPGTCGPDYYVCVSGSPYVSTCPGESIFDPVTLICTSVEQASCKPVFKCPSPDGFFPVPGTCGNSYYSCVGGTAYLQNCPGTSVFDPATNNCVAEENASCRTTTKAATPTTTPTTTTPTTTTTRTTTTTPTTTTPTTTTTRTTTTTTTPTTTKPPFVCPGTGQYPYPGSCTLYYVCSGSNYIVASCPAGQVFNPSTEYCEDPINVPGCYFDPVQFFQDLQYVGVTGGPSL</sequence>
<dbReference type="OMA" id="NPDLNIC"/>
<dbReference type="eggNOG" id="ENOG502RXTR">
    <property type="taxonomic scope" value="Eukaryota"/>
</dbReference>
<dbReference type="GO" id="GO:0005576">
    <property type="term" value="C:extracellular region"/>
    <property type="evidence" value="ECO:0007669"/>
    <property type="project" value="InterPro"/>
</dbReference>
<feature type="domain" description="Chitin-binding type-2" evidence="8">
    <location>
        <begin position="417"/>
        <end position="472"/>
    </location>
</feature>
<name>E9FUK8_DAPPU</name>
<accession>E9FUK8</accession>
<dbReference type="KEGG" id="dpx:DAPPUDRAFT_234105"/>
<dbReference type="SUPFAM" id="SSF57625">
    <property type="entry name" value="Invertebrate chitin-binding proteins"/>
    <property type="match status" value="7"/>
</dbReference>
<dbReference type="PANTHER" id="PTHR23301">
    <property type="entry name" value="CHITIN BINDING PERITROPHIN-A"/>
    <property type="match status" value="1"/>
</dbReference>
<gene>
    <name evidence="9" type="ORF">DAPPUDRAFT_234105</name>
</gene>
<dbReference type="Gene3D" id="2.170.140.10">
    <property type="entry name" value="Chitin binding domain"/>
    <property type="match status" value="7"/>
</dbReference>
<protein>
    <recommendedName>
        <fullName evidence="8">Chitin-binding type-2 domain-containing protein</fullName>
    </recommendedName>
</protein>
<keyword evidence="5" id="KW-0325">Glycoprotein</keyword>
<dbReference type="InParanoid" id="E9FUK8"/>
<keyword evidence="10" id="KW-1185">Reference proteome</keyword>
<feature type="domain" description="Chitin-binding type-2" evidence="8">
    <location>
        <begin position="360"/>
        <end position="415"/>
    </location>
</feature>
<feature type="region of interest" description="Disordered" evidence="6">
    <location>
        <begin position="474"/>
        <end position="520"/>
    </location>
</feature>
<dbReference type="PhylomeDB" id="E9FUK8"/>